<dbReference type="Proteomes" id="UP000030645">
    <property type="component" value="Unassembled WGS sequence"/>
</dbReference>
<reference evidence="3" key="1">
    <citation type="submission" date="2013-01" db="EMBL/GenBank/DDBJ databases">
        <title>Draft Genome Sequence of a Mulberry Tree, Morus notabilis C.K. Schneid.</title>
        <authorList>
            <person name="He N."/>
            <person name="Zhao S."/>
        </authorList>
    </citation>
    <scope>NUCLEOTIDE SEQUENCE</scope>
</reference>
<protein>
    <recommendedName>
        <fullName evidence="4">Transmembrane protein</fullName>
    </recommendedName>
</protein>
<evidence type="ECO:0000313" key="3">
    <source>
        <dbReference type="Proteomes" id="UP000030645"/>
    </source>
</evidence>
<dbReference type="EMBL" id="KE345262">
    <property type="protein sequence ID" value="EXB97268.1"/>
    <property type="molecule type" value="Genomic_DNA"/>
</dbReference>
<keyword evidence="1" id="KW-0812">Transmembrane</keyword>
<keyword evidence="1" id="KW-1133">Transmembrane helix</keyword>
<sequence>MRIEVKRGASRPLKGYNRRTSTCKSRVKAAKTLSILVYLITLIFFSIKTICLSGAAEWHRMVDCKMIESVDN</sequence>
<evidence type="ECO:0008006" key="4">
    <source>
        <dbReference type="Google" id="ProtNLM"/>
    </source>
</evidence>
<evidence type="ECO:0000313" key="2">
    <source>
        <dbReference type="EMBL" id="EXB97268.1"/>
    </source>
</evidence>
<feature type="transmembrane region" description="Helical" evidence="1">
    <location>
        <begin position="35"/>
        <end position="56"/>
    </location>
</feature>
<organism evidence="2 3">
    <name type="scientific">Morus notabilis</name>
    <dbReference type="NCBI Taxonomy" id="981085"/>
    <lineage>
        <taxon>Eukaryota</taxon>
        <taxon>Viridiplantae</taxon>
        <taxon>Streptophyta</taxon>
        <taxon>Embryophyta</taxon>
        <taxon>Tracheophyta</taxon>
        <taxon>Spermatophyta</taxon>
        <taxon>Magnoliopsida</taxon>
        <taxon>eudicotyledons</taxon>
        <taxon>Gunneridae</taxon>
        <taxon>Pentapetalae</taxon>
        <taxon>rosids</taxon>
        <taxon>fabids</taxon>
        <taxon>Rosales</taxon>
        <taxon>Moraceae</taxon>
        <taxon>Moreae</taxon>
        <taxon>Morus</taxon>
    </lineage>
</organism>
<dbReference type="AlphaFoldDB" id="W9SBB9"/>
<keyword evidence="3" id="KW-1185">Reference proteome</keyword>
<proteinExistence type="predicted"/>
<evidence type="ECO:0000256" key="1">
    <source>
        <dbReference type="SAM" id="Phobius"/>
    </source>
</evidence>
<accession>W9SBB9</accession>
<gene>
    <name evidence="2" type="ORF">L484_024129</name>
</gene>
<keyword evidence="1" id="KW-0472">Membrane</keyword>
<name>W9SBB9_9ROSA</name>